<protein>
    <submittedName>
        <fullName evidence="2">Uncharacterized protein</fullName>
    </submittedName>
</protein>
<reference evidence="2 3" key="1">
    <citation type="submission" date="2017-05" db="EMBL/GenBank/DDBJ databases">
        <authorList>
            <person name="Varghese N."/>
            <person name="Submissions S."/>
        </authorList>
    </citation>
    <scope>NUCLEOTIDE SEQUENCE [LARGE SCALE GENOMIC DNA]</scope>
    <source>
        <strain evidence="2 3">DSM 45474</strain>
    </source>
</reference>
<accession>A0A521AQ05</accession>
<keyword evidence="1" id="KW-0472">Membrane</keyword>
<dbReference type="AlphaFoldDB" id="A0A521AQ05"/>
<keyword evidence="1" id="KW-0812">Transmembrane</keyword>
<dbReference type="EMBL" id="FXTI01000001">
    <property type="protein sequence ID" value="SMO36914.1"/>
    <property type="molecule type" value="Genomic_DNA"/>
</dbReference>
<gene>
    <name evidence="2" type="ORF">SAMN06264849_101277</name>
</gene>
<name>A0A521AQ05_9BACL</name>
<keyword evidence="3" id="KW-1185">Reference proteome</keyword>
<sequence length="82" mass="8933">MVCGEGTVGLMFGISGLVSSPFLLIAFLTSDTLSLSEVRKIFIAKTPVKNGGFGYISNVVVDFCFSLYRSNARSINLEMSWE</sequence>
<proteinExistence type="predicted"/>
<evidence type="ECO:0000256" key="1">
    <source>
        <dbReference type="SAM" id="Phobius"/>
    </source>
</evidence>
<evidence type="ECO:0000313" key="2">
    <source>
        <dbReference type="EMBL" id="SMO36914.1"/>
    </source>
</evidence>
<feature type="transmembrane region" description="Helical" evidence="1">
    <location>
        <begin position="6"/>
        <end position="29"/>
    </location>
</feature>
<evidence type="ECO:0000313" key="3">
    <source>
        <dbReference type="Proteomes" id="UP000315636"/>
    </source>
</evidence>
<dbReference type="Proteomes" id="UP000315636">
    <property type="component" value="Unassembled WGS sequence"/>
</dbReference>
<organism evidence="2 3">
    <name type="scientific">Melghirimyces algeriensis</name>
    <dbReference type="NCBI Taxonomy" id="910412"/>
    <lineage>
        <taxon>Bacteria</taxon>
        <taxon>Bacillati</taxon>
        <taxon>Bacillota</taxon>
        <taxon>Bacilli</taxon>
        <taxon>Bacillales</taxon>
        <taxon>Thermoactinomycetaceae</taxon>
        <taxon>Melghirimyces</taxon>
    </lineage>
</organism>
<keyword evidence="1" id="KW-1133">Transmembrane helix</keyword>